<evidence type="ECO:0000313" key="1">
    <source>
        <dbReference type="EMBL" id="KKK68765.1"/>
    </source>
</evidence>
<dbReference type="AlphaFoldDB" id="A0A0F8Y522"/>
<gene>
    <name evidence="1" type="ORF">LCGC14_2940800</name>
</gene>
<organism evidence="1">
    <name type="scientific">marine sediment metagenome</name>
    <dbReference type="NCBI Taxonomy" id="412755"/>
    <lineage>
        <taxon>unclassified sequences</taxon>
        <taxon>metagenomes</taxon>
        <taxon>ecological metagenomes</taxon>
    </lineage>
</organism>
<accession>A0A0F8Y522</accession>
<protein>
    <submittedName>
        <fullName evidence="1">Uncharacterized protein</fullName>
    </submittedName>
</protein>
<sequence>MMVVMNTVLGCMMVLCLIFVSKTWPWKVSYAVFAIANFSIAYLDFIN</sequence>
<proteinExistence type="predicted"/>
<reference evidence="1" key="1">
    <citation type="journal article" date="2015" name="Nature">
        <title>Complex archaea that bridge the gap between prokaryotes and eukaryotes.</title>
        <authorList>
            <person name="Spang A."/>
            <person name="Saw J.H."/>
            <person name="Jorgensen S.L."/>
            <person name="Zaremba-Niedzwiedzka K."/>
            <person name="Martijn J."/>
            <person name="Lind A.E."/>
            <person name="van Eijk R."/>
            <person name="Schleper C."/>
            <person name="Guy L."/>
            <person name="Ettema T.J."/>
        </authorList>
    </citation>
    <scope>NUCLEOTIDE SEQUENCE</scope>
</reference>
<dbReference type="EMBL" id="LAZR01058979">
    <property type="protein sequence ID" value="KKK68765.1"/>
    <property type="molecule type" value="Genomic_DNA"/>
</dbReference>
<comment type="caution">
    <text evidence="1">The sequence shown here is derived from an EMBL/GenBank/DDBJ whole genome shotgun (WGS) entry which is preliminary data.</text>
</comment>
<name>A0A0F8Y522_9ZZZZ</name>